<dbReference type="PANTHER" id="PTHR30098:SF2">
    <property type="entry name" value="LEUCYL_PHENYLALANYL-TRNA--PROTEIN TRANSFERASE"/>
    <property type="match status" value="1"/>
</dbReference>
<accession>A0ABY9E5K6</accession>
<dbReference type="Proteomes" id="UP001321520">
    <property type="component" value="Chromosome"/>
</dbReference>
<keyword evidence="6" id="KW-1185">Reference proteome</keyword>
<keyword evidence="3 4" id="KW-0012">Acyltransferase</keyword>
<dbReference type="InterPro" id="IPR042203">
    <property type="entry name" value="Leu/Phe-tRNA_Trfase_C"/>
</dbReference>
<gene>
    <name evidence="4 5" type="primary">aat</name>
    <name evidence="5" type="ORF">M8T91_10150</name>
</gene>
<evidence type="ECO:0000256" key="2">
    <source>
        <dbReference type="ARBA" id="ARBA00022679"/>
    </source>
</evidence>
<dbReference type="InterPro" id="IPR004616">
    <property type="entry name" value="Leu/Phe-tRNA_Trfase"/>
</dbReference>
<dbReference type="GO" id="GO:0008914">
    <property type="term" value="F:leucyl-tRNA--protein transferase activity"/>
    <property type="evidence" value="ECO:0007669"/>
    <property type="project" value="UniProtKB-EC"/>
</dbReference>
<comment type="catalytic activity">
    <reaction evidence="4">
        <text>N-terminal L-arginyl-[protein] + L-leucyl-tRNA(Leu) = N-terminal L-leucyl-L-arginyl-[protein] + tRNA(Leu) + H(+)</text>
        <dbReference type="Rhea" id="RHEA:50416"/>
        <dbReference type="Rhea" id="RHEA-COMP:9613"/>
        <dbReference type="Rhea" id="RHEA-COMP:9622"/>
        <dbReference type="Rhea" id="RHEA-COMP:12672"/>
        <dbReference type="Rhea" id="RHEA-COMP:12673"/>
        <dbReference type="ChEBI" id="CHEBI:15378"/>
        <dbReference type="ChEBI" id="CHEBI:64719"/>
        <dbReference type="ChEBI" id="CHEBI:78442"/>
        <dbReference type="ChEBI" id="CHEBI:78494"/>
        <dbReference type="ChEBI" id="CHEBI:133044"/>
        <dbReference type="EC" id="2.3.2.6"/>
    </reaction>
</comment>
<comment type="subcellular location">
    <subcellularLocation>
        <location evidence="4">Cytoplasm</location>
    </subcellularLocation>
</comment>
<dbReference type="PANTHER" id="PTHR30098">
    <property type="entry name" value="LEUCYL/PHENYLALANYL-TRNA--PROTEIN TRANSFERASE"/>
    <property type="match status" value="1"/>
</dbReference>
<dbReference type="EMBL" id="CP098023">
    <property type="protein sequence ID" value="WKD48300.1"/>
    <property type="molecule type" value="Genomic_DNA"/>
</dbReference>
<proteinExistence type="inferred from homology"/>
<keyword evidence="2 4" id="KW-0808">Transferase</keyword>
<evidence type="ECO:0000313" key="5">
    <source>
        <dbReference type="EMBL" id="WKD48300.1"/>
    </source>
</evidence>
<dbReference type="RefSeq" id="WP_301414007.1">
    <property type="nucleotide sequence ID" value="NZ_CP098023.1"/>
</dbReference>
<dbReference type="Gene3D" id="3.30.70.3550">
    <property type="entry name" value="Leucyl/phenylalanyl-tRNA-protein transferase, N-terminal domain"/>
    <property type="match status" value="1"/>
</dbReference>
<comment type="function">
    <text evidence="4">Functions in the N-end rule pathway of protein degradation where it conjugates Leu, Phe and, less efficiently, Met from aminoacyl-tRNAs to the N-termini of proteins containing an N-terminal arginine or lysine.</text>
</comment>
<organism evidence="5 6">
    <name type="scientific">Microbulbifer spongiae</name>
    <dbReference type="NCBI Taxonomy" id="2944933"/>
    <lineage>
        <taxon>Bacteria</taxon>
        <taxon>Pseudomonadati</taxon>
        <taxon>Pseudomonadota</taxon>
        <taxon>Gammaproteobacteria</taxon>
        <taxon>Cellvibrionales</taxon>
        <taxon>Microbulbiferaceae</taxon>
        <taxon>Microbulbifer</taxon>
    </lineage>
</organism>
<name>A0ABY9E5K6_9GAMM</name>
<dbReference type="InterPro" id="IPR042221">
    <property type="entry name" value="Leu/Phe-tRNA_Trfase_N"/>
</dbReference>
<evidence type="ECO:0000256" key="4">
    <source>
        <dbReference type="HAMAP-Rule" id="MF_00688"/>
    </source>
</evidence>
<dbReference type="Gene3D" id="3.40.630.70">
    <property type="entry name" value="Leucyl/phenylalanyl-tRNA-protein transferase, C-terminal domain"/>
    <property type="match status" value="1"/>
</dbReference>
<comment type="catalytic activity">
    <reaction evidence="4">
        <text>L-phenylalanyl-tRNA(Phe) + an N-terminal L-alpha-aminoacyl-[protein] = an N-terminal L-phenylalanyl-L-alpha-aminoacyl-[protein] + tRNA(Phe)</text>
        <dbReference type="Rhea" id="RHEA:43632"/>
        <dbReference type="Rhea" id="RHEA-COMP:9668"/>
        <dbReference type="Rhea" id="RHEA-COMP:9699"/>
        <dbReference type="Rhea" id="RHEA-COMP:10636"/>
        <dbReference type="Rhea" id="RHEA-COMP:10637"/>
        <dbReference type="ChEBI" id="CHEBI:78442"/>
        <dbReference type="ChEBI" id="CHEBI:78531"/>
        <dbReference type="ChEBI" id="CHEBI:78597"/>
        <dbReference type="ChEBI" id="CHEBI:83561"/>
        <dbReference type="EC" id="2.3.2.6"/>
    </reaction>
</comment>
<dbReference type="InterPro" id="IPR016181">
    <property type="entry name" value="Acyl_CoA_acyltransferase"/>
</dbReference>
<comment type="catalytic activity">
    <reaction evidence="4">
        <text>N-terminal L-lysyl-[protein] + L-leucyl-tRNA(Leu) = N-terminal L-leucyl-L-lysyl-[protein] + tRNA(Leu) + H(+)</text>
        <dbReference type="Rhea" id="RHEA:12340"/>
        <dbReference type="Rhea" id="RHEA-COMP:9613"/>
        <dbReference type="Rhea" id="RHEA-COMP:9622"/>
        <dbReference type="Rhea" id="RHEA-COMP:12670"/>
        <dbReference type="Rhea" id="RHEA-COMP:12671"/>
        <dbReference type="ChEBI" id="CHEBI:15378"/>
        <dbReference type="ChEBI" id="CHEBI:65249"/>
        <dbReference type="ChEBI" id="CHEBI:78442"/>
        <dbReference type="ChEBI" id="CHEBI:78494"/>
        <dbReference type="ChEBI" id="CHEBI:133043"/>
        <dbReference type="EC" id="2.3.2.6"/>
    </reaction>
</comment>
<dbReference type="SUPFAM" id="SSF55729">
    <property type="entry name" value="Acyl-CoA N-acyltransferases (Nat)"/>
    <property type="match status" value="1"/>
</dbReference>
<dbReference type="HAMAP" id="MF_00688">
    <property type="entry name" value="Leu_Phe_trans"/>
    <property type="match status" value="1"/>
</dbReference>
<keyword evidence="1 4" id="KW-0963">Cytoplasm</keyword>
<reference evidence="5 6" key="1">
    <citation type="submission" date="2022-05" db="EMBL/GenBank/DDBJ databases">
        <title>Microbulbifer sp. nov., isolated from sponge.</title>
        <authorList>
            <person name="Gao L."/>
        </authorList>
    </citation>
    <scope>NUCLEOTIDE SEQUENCE [LARGE SCALE GENOMIC DNA]</scope>
    <source>
        <strain evidence="5 6">MI-G</strain>
    </source>
</reference>
<sequence length="239" mass="27140">MVGSRTQHLVWLDDQHIAFPSTAAALTDPNGLLAAGGDLTPEWLLAAYRRGIFPWYSDGQPILWWSPSPRCVVFPQAFRVGRSLQKVLRRKTFRVTFDRAFESVIDGCRIQRASGEGTWITDRLRRAFIHMHHLGLSHSVEVWRNGDLVGGLYGIALGRVFFGESMFHREKDASKVAFVHLVRQLELWGCPLIDCQVGSPHLTSLGAVEIYRRDFEHLLKSGLKQPAFAKPWKLSWTYG</sequence>
<dbReference type="NCBIfam" id="TIGR00667">
    <property type="entry name" value="aat"/>
    <property type="match status" value="1"/>
</dbReference>
<evidence type="ECO:0000256" key="3">
    <source>
        <dbReference type="ARBA" id="ARBA00023315"/>
    </source>
</evidence>
<protein>
    <recommendedName>
        <fullName evidence="4">Leucyl/phenylalanyl-tRNA--protein transferase</fullName>
        <ecNumber evidence="4">2.3.2.6</ecNumber>
    </recommendedName>
    <alternativeName>
        <fullName evidence="4">L/F-transferase</fullName>
    </alternativeName>
    <alternativeName>
        <fullName evidence="4">Leucyltransferase</fullName>
    </alternativeName>
    <alternativeName>
        <fullName evidence="4">Phenyalanyltransferase</fullName>
    </alternativeName>
</protein>
<evidence type="ECO:0000313" key="6">
    <source>
        <dbReference type="Proteomes" id="UP001321520"/>
    </source>
</evidence>
<dbReference type="EC" id="2.3.2.6" evidence="4"/>
<comment type="similarity">
    <text evidence="4">Belongs to the L/F-transferase family.</text>
</comment>
<dbReference type="Pfam" id="PF03588">
    <property type="entry name" value="Leu_Phe_trans"/>
    <property type="match status" value="1"/>
</dbReference>
<evidence type="ECO:0000256" key="1">
    <source>
        <dbReference type="ARBA" id="ARBA00022490"/>
    </source>
</evidence>